<accession>A5E260</accession>
<dbReference type="Gene3D" id="6.10.250.3390">
    <property type="match status" value="1"/>
</dbReference>
<dbReference type="Pfam" id="PF08203">
    <property type="entry name" value="RNA_polI_A14"/>
    <property type="match status" value="1"/>
</dbReference>
<sequence length="137" mass="14998">MSAAYGNRRAFPSTLNTPTTVRVRSSSLIPQSQAESLLTEFIDASEFNNNPVNQEPQSQKSGMASNSGNAAVLSQLRRIQRNLRGLPPLEPAPQQQQQHQQSLEQKPQLFDANNSNSSMSGEIAGEGSKNKKIVFED</sequence>
<dbReference type="Proteomes" id="UP000001996">
    <property type="component" value="Unassembled WGS sequence"/>
</dbReference>
<protein>
    <submittedName>
        <fullName evidence="2">Uncharacterized protein</fullName>
    </submittedName>
</protein>
<dbReference type="KEGG" id="lel:PVL30_004525"/>
<name>A5E260_LODEL</name>
<dbReference type="eggNOG" id="ENOG502SW1N">
    <property type="taxonomic scope" value="Eukaryota"/>
</dbReference>
<evidence type="ECO:0000313" key="3">
    <source>
        <dbReference type="Proteomes" id="UP000001996"/>
    </source>
</evidence>
<dbReference type="EMBL" id="CH981528">
    <property type="protein sequence ID" value="EDK45518.1"/>
    <property type="molecule type" value="Genomic_DNA"/>
</dbReference>
<feature type="compositionally biased region" description="Low complexity" evidence="1">
    <location>
        <begin position="92"/>
        <end position="109"/>
    </location>
</feature>
<dbReference type="AlphaFoldDB" id="A5E260"/>
<dbReference type="InParanoid" id="A5E260"/>
<dbReference type="STRING" id="379508.A5E260"/>
<evidence type="ECO:0000313" key="2">
    <source>
        <dbReference type="EMBL" id="EDK45518.1"/>
    </source>
</evidence>
<reference evidence="2 3" key="1">
    <citation type="journal article" date="2009" name="Nature">
        <title>Evolution of pathogenicity and sexual reproduction in eight Candida genomes.</title>
        <authorList>
            <person name="Butler G."/>
            <person name="Rasmussen M.D."/>
            <person name="Lin M.F."/>
            <person name="Santos M.A."/>
            <person name="Sakthikumar S."/>
            <person name="Munro C.A."/>
            <person name="Rheinbay E."/>
            <person name="Grabherr M."/>
            <person name="Forche A."/>
            <person name="Reedy J.L."/>
            <person name="Agrafioti I."/>
            <person name="Arnaud M.B."/>
            <person name="Bates S."/>
            <person name="Brown A.J."/>
            <person name="Brunke S."/>
            <person name="Costanzo M.C."/>
            <person name="Fitzpatrick D.A."/>
            <person name="de Groot P.W."/>
            <person name="Harris D."/>
            <person name="Hoyer L.L."/>
            <person name="Hube B."/>
            <person name="Klis F.M."/>
            <person name="Kodira C."/>
            <person name="Lennard N."/>
            <person name="Logue M.E."/>
            <person name="Martin R."/>
            <person name="Neiman A.M."/>
            <person name="Nikolaou E."/>
            <person name="Quail M.A."/>
            <person name="Quinn J."/>
            <person name="Santos M.C."/>
            <person name="Schmitzberger F.F."/>
            <person name="Sherlock G."/>
            <person name="Shah P."/>
            <person name="Silverstein K.A."/>
            <person name="Skrzypek M.S."/>
            <person name="Soll D."/>
            <person name="Staggs R."/>
            <person name="Stansfield I."/>
            <person name="Stumpf M.P."/>
            <person name="Sudbery P.E."/>
            <person name="Srikantha T."/>
            <person name="Zeng Q."/>
            <person name="Berman J."/>
            <person name="Berriman M."/>
            <person name="Heitman J."/>
            <person name="Gow N.A."/>
            <person name="Lorenz M.C."/>
            <person name="Birren B.W."/>
            <person name="Kellis M."/>
            <person name="Cuomo C.A."/>
        </authorList>
    </citation>
    <scope>NUCLEOTIDE SEQUENCE [LARGE SCALE GENOMIC DNA]</scope>
    <source>
        <strain evidence="3">ATCC 11503 / BCRC 21390 / CBS 2605 / JCM 1781 / NBRC 1676 / NRRL YB-4239</strain>
    </source>
</reference>
<feature type="compositionally biased region" description="Polar residues" evidence="1">
    <location>
        <begin position="111"/>
        <end position="120"/>
    </location>
</feature>
<feature type="compositionally biased region" description="Polar residues" evidence="1">
    <location>
        <begin position="47"/>
        <end position="69"/>
    </location>
</feature>
<evidence type="ECO:0000256" key="1">
    <source>
        <dbReference type="SAM" id="MobiDB-lite"/>
    </source>
</evidence>
<dbReference type="OrthoDB" id="4093689at2759"/>
<proteinExistence type="predicted"/>
<dbReference type="VEuPathDB" id="FungiDB:LELG_03697"/>
<dbReference type="GeneID" id="5231802"/>
<dbReference type="InterPro" id="IPR013239">
    <property type="entry name" value="RNA_polI_Rpa14"/>
</dbReference>
<gene>
    <name evidence="2" type="ORF">LELG_03697</name>
</gene>
<organism evidence="2 3">
    <name type="scientific">Lodderomyces elongisporus (strain ATCC 11503 / CBS 2605 / JCM 1781 / NBRC 1676 / NRRL YB-4239)</name>
    <name type="common">Yeast</name>
    <name type="synonym">Saccharomyces elongisporus</name>
    <dbReference type="NCBI Taxonomy" id="379508"/>
    <lineage>
        <taxon>Eukaryota</taxon>
        <taxon>Fungi</taxon>
        <taxon>Dikarya</taxon>
        <taxon>Ascomycota</taxon>
        <taxon>Saccharomycotina</taxon>
        <taxon>Pichiomycetes</taxon>
        <taxon>Debaryomycetaceae</taxon>
        <taxon>Candida/Lodderomyces clade</taxon>
        <taxon>Lodderomyces</taxon>
    </lineage>
</organism>
<keyword evidence="3" id="KW-1185">Reference proteome</keyword>
<feature type="region of interest" description="Disordered" evidence="1">
    <location>
        <begin position="47"/>
        <end position="137"/>
    </location>
</feature>
<dbReference type="HOGENOM" id="CLU_1865474_0_0_1"/>
<feature type="region of interest" description="Disordered" evidence="1">
    <location>
        <begin position="1"/>
        <end position="20"/>
    </location>
</feature>